<dbReference type="CDD" id="cd17502">
    <property type="entry name" value="MFS_Azr1_MDR_like"/>
    <property type="match status" value="1"/>
</dbReference>
<feature type="transmembrane region" description="Helical" evidence="5">
    <location>
        <begin position="276"/>
        <end position="295"/>
    </location>
</feature>
<dbReference type="EMBL" id="LSSK01000866">
    <property type="protein sequence ID" value="OMH81574.1"/>
    <property type="molecule type" value="Genomic_DNA"/>
</dbReference>
<dbReference type="AlphaFoldDB" id="A0A1R1PKT5"/>
<feature type="transmembrane region" description="Helical" evidence="5">
    <location>
        <begin position="180"/>
        <end position="201"/>
    </location>
</feature>
<evidence type="ECO:0000313" key="7">
    <source>
        <dbReference type="EMBL" id="OMH81574.1"/>
    </source>
</evidence>
<dbReference type="PANTHER" id="PTHR23501:SF39">
    <property type="entry name" value="MULTIDRUG TRANSPORTER, PUTATIVE (AFU_ORTHOLOGUE AFUA_1G05010)-RELATED"/>
    <property type="match status" value="1"/>
</dbReference>
<dbReference type="PRINTS" id="PR01036">
    <property type="entry name" value="TCRTETB"/>
</dbReference>
<keyword evidence="4 5" id="KW-0472">Membrane</keyword>
<dbReference type="PANTHER" id="PTHR23501">
    <property type="entry name" value="MAJOR FACILITATOR SUPERFAMILY"/>
    <property type="match status" value="1"/>
</dbReference>
<evidence type="ECO:0000256" key="5">
    <source>
        <dbReference type="SAM" id="Phobius"/>
    </source>
</evidence>
<dbReference type="Pfam" id="PF07690">
    <property type="entry name" value="MFS_1"/>
    <property type="match status" value="1"/>
</dbReference>
<feature type="transmembrane region" description="Helical" evidence="5">
    <location>
        <begin position="355"/>
        <end position="375"/>
    </location>
</feature>
<feature type="domain" description="Major facilitator superfamily (MFS) profile" evidence="6">
    <location>
        <begin position="56"/>
        <end position="545"/>
    </location>
</feature>
<dbReference type="InterPro" id="IPR020846">
    <property type="entry name" value="MFS_dom"/>
</dbReference>
<feature type="transmembrane region" description="Helical" evidence="5">
    <location>
        <begin position="382"/>
        <end position="400"/>
    </location>
</feature>
<comment type="subcellular location">
    <subcellularLocation>
        <location evidence="1">Membrane</location>
        <topology evidence="1">Multi-pass membrane protein</topology>
    </subcellularLocation>
</comment>
<feature type="transmembrane region" description="Helical" evidence="5">
    <location>
        <begin position="146"/>
        <end position="168"/>
    </location>
</feature>
<feature type="transmembrane region" description="Helical" evidence="5">
    <location>
        <begin position="315"/>
        <end position="335"/>
    </location>
</feature>
<feature type="transmembrane region" description="Helical" evidence="5">
    <location>
        <begin position="90"/>
        <end position="109"/>
    </location>
</feature>
<dbReference type="GO" id="GO:0022857">
    <property type="term" value="F:transmembrane transporter activity"/>
    <property type="evidence" value="ECO:0007669"/>
    <property type="project" value="InterPro"/>
</dbReference>
<evidence type="ECO:0000259" key="6">
    <source>
        <dbReference type="PROSITE" id="PS50850"/>
    </source>
</evidence>
<dbReference type="SUPFAM" id="SSF103473">
    <property type="entry name" value="MFS general substrate transporter"/>
    <property type="match status" value="2"/>
</dbReference>
<organism evidence="7 8">
    <name type="scientific">Zancudomyces culisetae</name>
    <name type="common">Gut fungus</name>
    <name type="synonym">Smittium culisetae</name>
    <dbReference type="NCBI Taxonomy" id="1213189"/>
    <lineage>
        <taxon>Eukaryota</taxon>
        <taxon>Fungi</taxon>
        <taxon>Fungi incertae sedis</taxon>
        <taxon>Zoopagomycota</taxon>
        <taxon>Kickxellomycotina</taxon>
        <taxon>Harpellomycetes</taxon>
        <taxon>Harpellales</taxon>
        <taxon>Legeriomycetaceae</taxon>
        <taxon>Zancudomyces</taxon>
    </lineage>
</organism>
<dbReference type="PROSITE" id="PS50850">
    <property type="entry name" value="MFS"/>
    <property type="match status" value="1"/>
</dbReference>
<dbReference type="Proteomes" id="UP000188320">
    <property type="component" value="Unassembled WGS sequence"/>
</dbReference>
<feature type="transmembrane region" description="Helical" evidence="5">
    <location>
        <begin position="245"/>
        <end position="264"/>
    </location>
</feature>
<evidence type="ECO:0000256" key="1">
    <source>
        <dbReference type="ARBA" id="ARBA00004141"/>
    </source>
</evidence>
<name>A0A1R1PKT5_ZANCU</name>
<feature type="transmembrane region" description="Helical" evidence="5">
    <location>
        <begin position="52"/>
        <end position="70"/>
    </location>
</feature>
<evidence type="ECO:0000313" key="8">
    <source>
        <dbReference type="Proteomes" id="UP000188320"/>
    </source>
</evidence>
<feature type="transmembrane region" description="Helical" evidence="5">
    <location>
        <begin position="452"/>
        <end position="479"/>
    </location>
</feature>
<gene>
    <name evidence="7" type="ORF">AX774_g4965</name>
</gene>
<accession>A0A1R1PKT5</accession>
<keyword evidence="2 5" id="KW-0812">Transmembrane</keyword>
<evidence type="ECO:0000256" key="4">
    <source>
        <dbReference type="ARBA" id="ARBA00023136"/>
    </source>
</evidence>
<keyword evidence="3 5" id="KW-1133">Transmembrane helix</keyword>
<feature type="transmembrane region" description="Helical" evidence="5">
    <location>
        <begin position="213"/>
        <end position="233"/>
    </location>
</feature>
<feature type="transmembrane region" description="Helical" evidence="5">
    <location>
        <begin position="121"/>
        <end position="140"/>
    </location>
</feature>
<dbReference type="InterPro" id="IPR036259">
    <property type="entry name" value="MFS_trans_sf"/>
</dbReference>
<dbReference type="Gene3D" id="1.20.1250.20">
    <property type="entry name" value="MFS general substrate transporter like domains"/>
    <property type="match status" value="2"/>
</dbReference>
<comment type="caution">
    <text evidence="7">The sequence shown here is derived from an EMBL/GenBank/DDBJ whole genome shotgun (WGS) entry which is preliminary data.</text>
</comment>
<dbReference type="InterPro" id="IPR011701">
    <property type="entry name" value="MFS"/>
</dbReference>
<evidence type="ECO:0000256" key="2">
    <source>
        <dbReference type="ARBA" id="ARBA00022692"/>
    </source>
</evidence>
<dbReference type="OrthoDB" id="10021397at2759"/>
<feature type="transmembrane region" description="Helical" evidence="5">
    <location>
        <begin position="521"/>
        <end position="540"/>
    </location>
</feature>
<dbReference type="GO" id="GO:0005886">
    <property type="term" value="C:plasma membrane"/>
    <property type="evidence" value="ECO:0007669"/>
    <property type="project" value="TreeGrafter"/>
</dbReference>
<reference evidence="8" key="1">
    <citation type="submission" date="2017-01" db="EMBL/GenBank/DDBJ databases">
        <authorList>
            <person name="Wang Y."/>
            <person name="White M."/>
            <person name="Kvist S."/>
            <person name="Moncalvo J.-M."/>
        </authorList>
    </citation>
    <scope>NUCLEOTIDE SEQUENCE [LARGE SCALE GENOMIC DNA]</scope>
    <source>
        <strain evidence="8">COL-18-3</strain>
    </source>
</reference>
<feature type="transmembrane region" description="Helical" evidence="5">
    <location>
        <begin position="412"/>
        <end position="431"/>
    </location>
</feature>
<sequence>MEKEIKELKQVNTNLNKYTGSAIDEHPGVQINVQNDTNEEENNDDPRVPKKIVLLAMIGLSSGFFLVTLNNTIVSTALPTIATDLDSFSMISWVVTSFLLTSTVFQPIYCKVAEIFEKRIMILFGLFMFEVGCLLCGMSNSIIMLVIARFIAGFGSAGVFGLVILSIADLVPLRERGKYVGINSALFALSSVLGPLVGGFFTDKVSWRWCFYINLPLGFVAFIVMFFVLPFKMPKGNLVEKLKTIDFVGTIVFLGSFLMIILGLNMGGTKYSWNSPVIIGLFVGGILLLVFFVYVEINMAKDPIIPMEIFKIRNVTFITIGQFCVGVGLFTLIYYSPVFYHLMYNGPAVSQGLFLLPALITMVTFSIVSGYGIAITGIYRPVFWVGTAVFTIGMALLGTMKQTTPRALQSVYLAASGFGAGCLIQTMVVIAQASVTKRYVLVTTSVVQFMRIIGGTFGVAIVATVFNTTLANSLASVALDYPEYADLLKHVVDNSSLAWDPSLPLELHTLLISHFTKSISYVYFTAVPFLAIAFVCTLLIKPVSLGKRK</sequence>
<proteinExistence type="predicted"/>
<keyword evidence="8" id="KW-1185">Reference proteome</keyword>
<evidence type="ECO:0000256" key="3">
    <source>
        <dbReference type="ARBA" id="ARBA00022989"/>
    </source>
</evidence>
<protein>
    <submittedName>
        <fullName evidence="7">Putative MFS-type transporter YusP</fullName>
    </submittedName>
</protein>